<proteinExistence type="predicted"/>
<gene>
    <name evidence="1" type="ORF">Adt_39710</name>
</gene>
<sequence length="162" mass="18662">MGKENRINLREDIDGHLIKGEDLLFGIRTMDLITITLSQSHYLVLREIDSLIPRGRITLTVDFGEPLYHLREFIEFLVVDTRSAYHEVHGRPMLKDLQAITSIYHLAMKFSTVRWVTKICGNQTEIGGCYMNALRKAAKCEEGTPDGHDYTFRANGRRPLKR</sequence>
<dbReference type="Proteomes" id="UP001604336">
    <property type="component" value="Unassembled WGS sequence"/>
</dbReference>
<name>A0ABD1Q5U9_9LAMI</name>
<organism evidence="1 2">
    <name type="scientific">Abeliophyllum distichum</name>
    <dbReference type="NCBI Taxonomy" id="126358"/>
    <lineage>
        <taxon>Eukaryota</taxon>
        <taxon>Viridiplantae</taxon>
        <taxon>Streptophyta</taxon>
        <taxon>Embryophyta</taxon>
        <taxon>Tracheophyta</taxon>
        <taxon>Spermatophyta</taxon>
        <taxon>Magnoliopsida</taxon>
        <taxon>eudicotyledons</taxon>
        <taxon>Gunneridae</taxon>
        <taxon>Pentapetalae</taxon>
        <taxon>asterids</taxon>
        <taxon>lamiids</taxon>
        <taxon>Lamiales</taxon>
        <taxon>Oleaceae</taxon>
        <taxon>Forsythieae</taxon>
        <taxon>Abeliophyllum</taxon>
    </lineage>
</organism>
<evidence type="ECO:0000313" key="1">
    <source>
        <dbReference type="EMBL" id="KAL2471574.1"/>
    </source>
</evidence>
<accession>A0ABD1Q5U9</accession>
<dbReference type="AlphaFoldDB" id="A0ABD1Q5U9"/>
<reference evidence="2" key="1">
    <citation type="submission" date="2024-07" db="EMBL/GenBank/DDBJ databases">
        <title>Two chromosome-level genome assemblies of Korean endemic species Abeliophyllum distichum and Forsythia ovata (Oleaceae).</title>
        <authorList>
            <person name="Jang H."/>
        </authorList>
    </citation>
    <scope>NUCLEOTIDE SEQUENCE [LARGE SCALE GENOMIC DNA]</scope>
</reference>
<protein>
    <submittedName>
        <fullName evidence="1">Uncharacterized protein</fullName>
    </submittedName>
</protein>
<keyword evidence="2" id="KW-1185">Reference proteome</keyword>
<comment type="caution">
    <text evidence="1">The sequence shown here is derived from an EMBL/GenBank/DDBJ whole genome shotgun (WGS) entry which is preliminary data.</text>
</comment>
<dbReference type="EMBL" id="JBFOLK010000012">
    <property type="protein sequence ID" value="KAL2471574.1"/>
    <property type="molecule type" value="Genomic_DNA"/>
</dbReference>
<evidence type="ECO:0000313" key="2">
    <source>
        <dbReference type="Proteomes" id="UP001604336"/>
    </source>
</evidence>